<dbReference type="Proteomes" id="UP000192917">
    <property type="component" value="Unassembled WGS sequence"/>
</dbReference>
<evidence type="ECO:0000259" key="1">
    <source>
        <dbReference type="Pfam" id="PF03781"/>
    </source>
</evidence>
<dbReference type="InterPro" id="IPR051043">
    <property type="entry name" value="Sulfatase_Mod_Factor_Kinase"/>
</dbReference>
<dbReference type="Pfam" id="PF03781">
    <property type="entry name" value="FGE-sulfatase"/>
    <property type="match status" value="1"/>
</dbReference>
<evidence type="ECO:0000313" key="3">
    <source>
        <dbReference type="Proteomes" id="UP000192917"/>
    </source>
</evidence>
<accession>A0A1Y6CNB2</accession>
<dbReference type="PANTHER" id="PTHR23150">
    <property type="entry name" value="SULFATASE MODIFYING FACTOR 1, 2"/>
    <property type="match status" value="1"/>
</dbReference>
<dbReference type="PANTHER" id="PTHR23150:SF19">
    <property type="entry name" value="FORMYLGLYCINE-GENERATING ENZYME"/>
    <property type="match status" value="1"/>
</dbReference>
<dbReference type="SUPFAM" id="SSF56436">
    <property type="entry name" value="C-type lectin-like"/>
    <property type="match status" value="1"/>
</dbReference>
<evidence type="ECO:0000313" key="2">
    <source>
        <dbReference type="EMBL" id="SMF66138.1"/>
    </source>
</evidence>
<sequence length="527" mass="57860">MDSLPALLAGGVAGLLLWLAAGSPARSAPPPEWREQLWNPVPMSDDVVLPLPCGGALALRRIDTTLPGNWLTDFRVQLGSATSSNPYSSFTRFAYVAGSLSDGNDPGRRYYLLGKYEVTEDQYAAVMGATCPKPSMRGRLPKAGVSWFEAVEFTRRLTVWLNRTAPDTLPEQDGQRSFLRLPTETEWEFAARGGRAVGEADFRRPLFPMPEGDLSRYAWFQGPRSCSGDLQLVGRLRPNPLGLFDILGNVEEIMLEPYRLNRGGRLHGQNGGFVVKGGSCWTDESAISTALRTEFSYYNDRTGQPLAPPSAGIRVEVAAPVLVSHQRIGQLDEDWREAVEAGTSASLPADVDPAETLRQLAEKTSDFEIRGELSQLAAVVRSRDSARADIERRAIQTAIESGAFIIRQYIDDAHDLAGIQGVVKLLGDPGNDPEAQAELANYKKLIEVTQHRLKLTLNVYTAVLAQSAADYAPGLASDQLKIVTDRFDRIEGPVLSRYADVFAGHLQRWQERGGLEIAVIKKDLDQL</sequence>
<dbReference type="GO" id="GO:0120147">
    <property type="term" value="F:formylglycine-generating oxidase activity"/>
    <property type="evidence" value="ECO:0007669"/>
    <property type="project" value="TreeGrafter"/>
</dbReference>
<dbReference type="InterPro" id="IPR016187">
    <property type="entry name" value="CTDL_fold"/>
</dbReference>
<dbReference type="EMBL" id="FWZX01000026">
    <property type="protein sequence ID" value="SMF66138.1"/>
    <property type="molecule type" value="Genomic_DNA"/>
</dbReference>
<dbReference type="InterPro" id="IPR042095">
    <property type="entry name" value="SUMF_sf"/>
</dbReference>
<protein>
    <submittedName>
        <fullName evidence="2">Sulfatase-modifying factor enzyme 1</fullName>
    </submittedName>
</protein>
<proteinExistence type="predicted"/>
<dbReference type="AlphaFoldDB" id="A0A1Y6CNB2"/>
<dbReference type="InterPro" id="IPR005532">
    <property type="entry name" value="SUMF_dom"/>
</dbReference>
<organism evidence="2 3">
    <name type="scientific">Tistlia consotensis USBA 355</name>
    <dbReference type="NCBI Taxonomy" id="560819"/>
    <lineage>
        <taxon>Bacteria</taxon>
        <taxon>Pseudomonadati</taxon>
        <taxon>Pseudomonadota</taxon>
        <taxon>Alphaproteobacteria</taxon>
        <taxon>Rhodospirillales</taxon>
        <taxon>Rhodovibrionaceae</taxon>
        <taxon>Tistlia</taxon>
    </lineage>
</organism>
<name>A0A1Y6CNB2_9PROT</name>
<gene>
    <name evidence="2" type="ORF">SAMN05428998_12680</name>
</gene>
<dbReference type="STRING" id="560819.SAMN05428998_12680"/>
<keyword evidence="3" id="KW-1185">Reference proteome</keyword>
<dbReference type="Gene3D" id="3.90.1580.10">
    <property type="entry name" value="paralog of FGE (formylglycine-generating enzyme)"/>
    <property type="match status" value="1"/>
</dbReference>
<dbReference type="RefSeq" id="WP_085125340.1">
    <property type="nucleotide sequence ID" value="NZ_FWZX01000026.1"/>
</dbReference>
<feature type="domain" description="Sulfatase-modifying factor enzyme-like" evidence="1">
    <location>
        <begin position="110"/>
        <end position="314"/>
    </location>
</feature>
<reference evidence="2 3" key="1">
    <citation type="submission" date="2017-04" db="EMBL/GenBank/DDBJ databases">
        <authorList>
            <person name="Afonso C.L."/>
            <person name="Miller P.J."/>
            <person name="Scott M.A."/>
            <person name="Spackman E."/>
            <person name="Goraichik I."/>
            <person name="Dimitrov K.M."/>
            <person name="Suarez D.L."/>
            <person name="Swayne D.E."/>
        </authorList>
    </citation>
    <scope>NUCLEOTIDE SEQUENCE [LARGE SCALE GENOMIC DNA]</scope>
    <source>
        <strain evidence="2 3">USBA 355</strain>
    </source>
</reference>